<dbReference type="PANTHER" id="PTHR31499:SF80">
    <property type="entry name" value="HTH MYB-TYPE DOMAIN-CONTAINING PROTEIN"/>
    <property type="match status" value="1"/>
</dbReference>
<evidence type="ECO:0000313" key="8">
    <source>
        <dbReference type="Proteomes" id="UP000243459"/>
    </source>
</evidence>
<feature type="region of interest" description="Disordered" evidence="5">
    <location>
        <begin position="249"/>
        <end position="268"/>
    </location>
</feature>
<dbReference type="InterPro" id="IPR025756">
    <property type="entry name" value="Myb_CC_LHEQLE"/>
</dbReference>
<dbReference type="SUPFAM" id="SSF46689">
    <property type="entry name" value="Homeodomain-like"/>
    <property type="match status" value="1"/>
</dbReference>
<organism evidence="7 8">
    <name type="scientific">Asparagus officinalis</name>
    <name type="common">Garden asparagus</name>
    <dbReference type="NCBI Taxonomy" id="4686"/>
    <lineage>
        <taxon>Eukaryota</taxon>
        <taxon>Viridiplantae</taxon>
        <taxon>Streptophyta</taxon>
        <taxon>Embryophyta</taxon>
        <taxon>Tracheophyta</taxon>
        <taxon>Spermatophyta</taxon>
        <taxon>Magnoliopsida</taxon>
        <taxon>Liliopsida</taxon>
        <taxon>Asparagales</taxon>
        <taxon>Asparagaceae</taxon>
        <taxon>Asparagoideae</taxon>
        <taxon>Asparagus</taxon>
    </lineage>
</organism>
<keyword evidence="4" id="KW-0539">Nucleus</keyword>
<evidence type="ECO:0000256" key="4">
    <source>
        <dbReference type="ARBA" id="ARBA00023242"/>
    </source>
</evidence>
<protein>
    <recommendedName>
        <fullName evidence="6">HTH myb-type domain-containing protein</fullName>
    </recommendedName>
</protein>
<reference evidence="8" key="1">
    <citation type="journal article" date="2017" name="Nat. Commun.">
        <title>The asparagus genome sheds light on the origin and evolution of a young Y chromosome.</title>
        <authorList>
            <person name="Harkess A."/>
            <person name="Zhou J."/>
            <person name="Xu C."/>
            <person name="Bowers J.E."/>
            <person name="Van der Hulst R."/>
            <person name="Ayyampalayam S."/>
            <person name="Mercati F."/>
            <person name="Riccardi P."/>
            <person name="McKain M.R."/>
            <person name="Kakrana A."/>
            <person name="Tang H."/>
            <person name="Ray J."/>
            <person name="Groenendijk J."/>
            <person name="Arikit S."/>
            <person name="Mathioni S.M."/>
            <person name="Nakano M."/>
            <person name="Shan H."/>
            <person name="Telgmann-Rauber A."/>
            <person name="Kanno A."/>
            <person name="Yue Z."/>
            <person name="Chen H."/>
            <person name="Li W."/>
            <person name="Chen Y."/>
            <person name="Xu X."/>
            <person name="Zhang Y."/>
            <person name="Luo S."/>
            <person name="Chen H."/>
            <person name="Gao J."/>
            <person name="Mao Z."/>
            <person name="Pires J.C."/>
            <person name="Luo M."/>
            <person name="Kudrna D."/>
            <person name="Wing R.A."/>
            <person name="Meyers B.C."/>
            <person name="Yi K."/>
            <person name="Kong H."/>
            <person name="Lavrijsen P."/>
            <person name="Sunseri F."/>
            <person name="Falavigna A."/>
            <person name="Ye Y."/>
            <person name="Leebens-Mack J.H."/>
            <person name="Chen G."/>
        </authorList>
    </citation>
    <scope>NUCLEOTIDE SEQUENCE [LARGE SCALE GENOMIC DNA]</scope>
    <source>
        <strain evidence="8">cv. DH0086</strain>
    </source>
</reference>
<dbReference type="Pfam" id="PF00249">
    <property type="entry name" value="Myb_DNA-binding"/>
    <property type="match status" value="1"/>
</dbReference>
<dbReference type="Proteomes" id="UP000243459">
    <property type="component" value="Chromosome 1"/>
</dbReference>
<keyword evidence="2" id="KW-0238">DNA-binding</keyword>
<dbReference type="GO" id="GO:0003700">
    <property type="term" value="F:DNA-binding transcription factor activity"/>
    <property type="evidence" value="ECO:0007669"/>
    <property type="project" value="InterPro"/>
</dbReference>
<dbReference type="NCBIfam" id="TIGR01557">
    <property type="entry name" value="myb_SHAQKYF"/>
    <property type="match status" value="1"/>
</dbReference>
<dbReference type="EMBL" id="CM007381">
    <property type="protein sequence ID" value="ONK79561.1"/>
    <property type="molecule type" value="Genomic_DNA"/>
</dbReference>
<dbReference type="PANTHER" id="PTHR31499">
    <property type="entry name" value="MYB FAMILY TRANSCRIPTION FACTOR PHL11"/>
    <property type="match status" value="1"/>
</dbReference>
<feature type="compositionally biased region" description="Basic and acidic residues" evidence="5">
    <location>
        <begin position="363"/>
        <end position="373"/>
    </location>
</feature>
<name>A0A5P1FS78_ASPOF</name>
<evidence type="ECO:0000259" key="6">
    <source>
        <dbReference type="PROSITE" id="PS51294"/>
    </source>
</evidence>
<dbReference type="Pfam" id="PF14379">
    <property type="entry name" value="Myb_CC_LHEQLE"/>
    <property type="match status" value="1"/>
</dbReference>
<evidence type="ECO:0000256" key="3">
    <source>
        <dbReference type="ARBA" id="ARBA00023163"/>
    </source>
</evidence>
<accession>A0A5P1FS78</accession>
<evidence type="ECO:0000256" key="5">
    <source>
        <dbReference type="SAM" id="MobiDB-lite"/>
    </source>
</evidence>
<dbReference type="OrthoDB" id="551907at2759"/>
<dbReference type="Gene3D" id="1.10.10.60">
    <property type="entry name" value="Homeodomain-like"/>
    <property type="match status" value="1"/>
</dbReference>
<evidence type="ECO:0000256" key="1">
    <source>
        <dbReference type="ARBA" id="ARBA00023015"/>
    </source>
</evidence>
<keyword evidence="3" id="KW-0804">Transcription</keyword>
<feature type="region of interest" description="Disordered" evidence="5">
    <location>
        <begin position="343"/>
        <end position="408"/>
    </location>
</feature>
<dbReference type="GO" id="GO:0003677">
    <property type="term" value="F:DNA binding"/>
    <property type="evidence" value="ECO:0007669"/>
    <property type="project" value="UniProtKB-KW"/>
</dbReference>
<dbReference type="InterPro" id="IPR046955">
    <property type="entry name" value="PHR1-like"/>
</dbReference>
<feature type="domain" description="HTH myb-type" evidence="6">
    <location>
        <begin position="189"/>
        <end position="249"/>
    </location>
</feature>
<dbReference type="AlphaFoldDB" id="A0A5P1FS78"/>
<dbReference type="PROSITE" id="PS51294">
    <property type="entry name" value="HTH_MYB"/>
    <property type="match status" value="1"/>
</dbReference>
<evidence type="ECO:0000256" key="2">
    <source>
        <dbReference type="ARBA" id="ARBA00023125"/>
    </source>
</evidence>
<keyword evidence="8" id="KW-1185">Reference proteome</keyword>
<dbReference type="Gramene" id="ONK79561">
    <property type="protein sequence ID" value="ONK79561"/>
    <property type="gene ID" value="A4U43_C01F7630"/>
</dbReference>
<dbReference type="InterPro" id="IPR001005">
    <property type="entry name" value="SANT/Myb"/>
</dbReference>
<gene>
    <name evidence="7" type="ORF">A4U43_C01F7630</name>
</gene>
<keyword evidence="1" id="KW-0805">Transcription regulation</keyword>
<dbReference type="InterPro" id="IPR017930">
    <property type="entry name" value="Myb_dom"/>
</dbReference>
<dbReference type="FunFam" id="1.10.10.60:FF:000002">
    <property type="entry name" value="Myb family transcription factor"/>
    <property type="match status" value="1"/>
</dbReference>
<proteinExistence type="predicted"/>
<evidence type="ECO:0000313" key="7">
    <source>
        <dbReference type="EMBL" id="ONK79561.1"/>
    </source>
</evidence>
<sequence length="408" mass="45241">MGREMGSNNMAHPYASLFSDDAVCGPMLSSAQGYSPDFHFPSIPPQGMPSFDPSFISHPSDDVLLPSMHSPCLGTRQPSISFPKENSESWCPDSSQYIHSGDAQIQSICNMTSDVPLSHEEWPEFSEIDDDLQALLNITDTTELQPKALCVADNSQKVPVQNKQVQQAIPSNSGQLTVVSNPSSSCTAGATKSRMRWTPELHDSFVEAVNQLGGSEKATPKGVLKLMKVEGLTIYHVKSHLQKYRTVRYRPESTQDKSEDETTSAERIPSVSLKKDFGLSEALRMQMEVQKQLHEQLEIQRNLQLKLEEQGRYLQKMLEQQCKADGETPKTSSTLNAVHTATSNVISSEKDDSEPRNVSISLESRESSQRVGDKQNLLKIESHADQEFDPFDGSQSPPKKRAKGDMSI</sequence>
<dbReference type="InterPro" id="IPR009057">
    <property type="entry name" value="Homeodomain-like_sf"/>
</dbReference>
<dbReference type="InterPro" id="IPR006447">
    <property type="entry name" value="Myb_dom_plants"/>
</dbReference>
<dbReference type="OMA" id="NPELHEC"/>